<reference evidence="2" key="1">
    <citation type="submission" date="2021-01" db="EMBL/GenBank/DDBJ databases">
        <title>A chromosome-scale assembly of European eel, Anguilla anguilla.</title>
        <authorList>
            <person name="Henkel C."/>
            <person name="Jong-Raadsen S.A."/>
            <person name="Dufour S."/>
            <person name="Weltzien F.-A."/>
            <person name="Palstra A.P."/>
            <person name="Pelster B."/>
            <person name="Spaink H.P."/>
            <person name="Van Den Thillart G.E."/>
            <person name="Jansen H."/>
            <person name="Zahm M."/>
            <person name="Klopp C."/>
            <person name="Cedric C."/>
            <person name="Louis A."/>
            <person name="Berthelot C."/>
            <person name="Parey E."/>
            <person name="Roest Crollius H."/>
            <person name="Montfort J."/>
            <person name="Robinson-Rechavi M."/>
            <person name="Bucao C."/>
            <person name="Bouchez O."/>
            <person name="Gislard M."/>
            <person name="Lluch J."/>
            <person name="Milhes M."/>
            <person name="Lampietro C."/>
            <person name="Lopez Roques C."/>
            <person name="Donnadieu C."/>
            <person name="Braasch I."/>
            <person name="Desvignes T."/>
            <person name="Postlethwait J."/>
            <person name="Bobe J."/>
            <person name="Guiguen Y."/>
            <person name="Dirks R."/>
        </authorList>
    </citation>
    <scope>NUCLEOTIDE SEQUENCE</scope>
    <source>
        <strain evidence="2">Tag_6206</strain>
        <tissue evidence="2">Liver</tissue>
    </source>
</reference>
<sequence>MRRLPQQLLCLCLTGALLLRLCKGNDDEFYYDYDYNTTAAPDYDYNATFDYMYFSNSSSMDYRVFEIMRSGEKDTQEVDKGNTAPETGLPNLLLIVTLSIHQLYQLH</sequence>
<accession>A0A9D3MX93</accession>
<feature type="chain" id="PRO_5039423196" evidence="1">
    <location>
        <begin position="25"/>
        <end position="107"/>
    </location>
</feature>
<name>A0A9D3MX93_ANGAN</name>
<comment type="caution">
    <text evidence="2">The sequence shown here is derived from an EMBL/GenBank/DDBJ whole genome shotgun (WGS) entry which is preliminary data.</text>
</comment>
<dbReference type="Proteomes" id="UP001044222">
    <property type="component" value="Unassembled WGS sequence"/>
</dbReference>
<proteinExistence type="predicted"/>
<keyword evidence="1" id="KW-0732">Signal</keyword>
<dbReference type="EMBL" id="JAFIRN010000001">
    <property type="protein sequence ID" value="KAG5856517.1"/>
    <property type="molecule type" value="Genomic_DNA"/>
</dbReference>
<feature type="signal peptide" evidence="1">
    <location>
        <begin position="1"/>
        <end position="24"/>
    </location>
</feature>
<dbReference type="AlphaFoldDB" id="A0A9D3MX93"/>
<organism evidence="2 3">
    <name type="scientific">Anguilla anguilla</name>
    <name type="common">European freshwater eel</name>
    <name type="synonym">Muraena anguilla</name>
    <dbReference type="NCBI Taxonomy" id="7936"/>
    <lineage>
        <taxon>Eukaryota</taxon>
        <taxon>Metazoa</taxon>
        <taxon>Chordata</taxon>
        <taxon>Craniata</taxon>
        <taxon>Vertebrata</taxon>
        <taxon>Euteleostomi</taxon>
        <taxon>Actinopterygii</taxon>
        <taxon>Neopterygii</taxon>
        <taxon>Teleostei</taxon>
        <taxon>Anguilliformes</taxon>
        <taxon>Anguillidae</taxon>
        <taxon>Anguilla</taxon>
    </lineage>
</organism>
<evidence type="ECO:0000256" key="1">
    <source>
        <dbReference type="SAM" id="SignalP"/>
    </source>
</evidence>
<evidence type="ECO:0000313" key="3">
    <source>
        <dbReference type="Proteomes" id="UP001044222"/>
    </source>
</evidence>
<protein>
    <submittedName>
        <fullName evidence="2">Uncharacterized protein</fullName>
    </submittedName>
</protein>
<evidence type="ECO:0000313" key="2">
    <source>
        <dbReference type="EMBL" id="KAG5856517.1"/>
    </source>
</evidence>
<keyword evidence="3" id="KW-1185">Reference proteome</keyword>
<gene>
    <name evidence="2" type="ORF">ANANG_G00008780</name>
</gene>